<dbReference type="Gene3D" id="3.40.50.720">
    <property type="entry name" value="NAD(P)-binding Rossmann-like Domain"/>
    <property type="match status" value="1"/>
</dbReference>
<dbReference type="CDD" id="cd05233">
    <property type="entry name" value="SDR_c"/>
    <property type="match status" value="1"/>
</dbReference>
<organism evidence="3 4">
    <name type="scientific">Mucilaginibacter gynuensis</name>
    <dbReference type="NCBI Taxonomy" id="1302236"/>
    <lineage>
        <taxon>Bacteria</taxon>
        <taxon>Pseudomonadati</taxon>
        <taxon>Bacteroidota</taxon>
        <taxon>Sphingobacteriia</taxon>
        <taxon>Sphingobacteriales</taxon>
        <taxon>Sphingobacteriaceae</taxon>
        <taxon>Mucilaginibacter</taxon>
    </lineage>
</organism>
<evidence type="ECO:0000313" key="3">
    <source>
        <dbReference type="EMBL" id="GAA4339192.1"/>
    </source>
</evidence>
<dbReference type="InterPro" id="IPR002347">
    <property type="entry name" value="SDR_fam"/>
</dbReference>
<name>A0ABP8HGX3_9SPHI</name>
<reference evidence="4" key="1">
    <citation type="journal article" date="2019" name="Int. J. Syst. Evol. Microbiol.">
        <title>The Global Catalogue of Microorganisms (GCM) 10K type strain sequencing project: providing services to taxonomists for standard genome sequencing and annotation.</title>
        <authorList>
            <consortium name="The Broad Institute Genomics Platform"/>
            <consortium name="The Broad Institute Genome Sequencing Center for Infectious Disease"/>
            <person name="Wu L."/>
            <person name="Ma J."/>
        </authorList>
    </citation>
    <scope>NUCLEOTIDE SEQUENCE [LARGE SCALE GENOMIC DNA]</scope>
    <source>
        <strain evidence="4">JCM 17705</strain>
    </source>
</reference>
<sequence>MSKFDNKVALVTGGSRGIGAGIVKRLAKDGANIAFTYISSAEKADALVKEVEAYGVSALAIQADSGDVNAINAAVKTAADKFGKIDILVNSAGVFVTGQVDDPAADLSSFDRQIDVNVKGVVAAVRAAIPYIPNGGRIITIGSTGAHRSPYPGISDYVATKAAVAAYTRGWARDLGAKAITVNTIQPGLIDTDMNPADGEFSAYMLQAVALGHYGKPEDIAGTVSFLASEDGRYITGSVINVDGGQSA</sequence>
<dbReference type="SUPFAM" id="SSF51735">
    <property type="entry name" value="NAD(P)-binding Rossmann-fold domains"/>
    <property type="match status" value="1"/>
</dbReference>
<dbReference type="PANTHER" id="PTHR43639">
    <property type="entry name" value="OXIDOREDUCTASE, SHORT-CHAIN DEHYDROGENASE/REDUCTASE FAMILY (AFU_ORTHOLOGUE AFUA_5G02870)"/>
    <property type="match status" value="1"/>
</dbReference>
<comment type="caution">
    <text evidence="3">The sequence shown here is derived from an EMBL/GenBank/DDBJ whole genome shotgun (WGS) entry which is preliminary data.</text>
</comment>
<dbReference type="PANTHER" id="PTHR43639:SF1">
    <property type="entry name" value="SHORT-CHAIN DEHYDROGENASE_REDUCTASE FAMILY PROTEIN"/>
    <property type="match status" value="1"/>
</dbReference>
<proteinExistence type="inferred from homology"/>
<dbReference type="Proteomes" id="UP001500582">
    <property type="component" value="Unassembled WGS sequence"/>
</dbReference>
<keyword evidence="2" id="KW-0560">Oxidoreductase</keyword>
<dbReference type="RefSeq" id="WP_345213926.1">
    <property type="nucleotide sequence ID" value="NZ_BAABFT010000022.1"/>
</dbReference>
<comment type="similarity">
    <text evidence="1">Belongs to the short-chain dehydrogenases/reductases (SDR) family.</text>
</comment>
<protein>
    <submittedName>
        <fullName evidence="3">SDR family oxidoreductase</fullName>
    </submittedName>
</protein>
<evidence type="ECO:0000256" key="1">
    <source>
        <dbReference type="ARBA" id="ARBA00006484"/>
    </source>
</evidence>
<accession>A0ABP8HGX3</accession>
<evidence type="ECO:0000256" key="2">
    <source>
        <dbReference type="ARBA" id="ARBA00023002"/>
    </source>
</evidence>
<dbReference type="InterPro" id="IPR036291">
    <property type="entry name" value="NAD(P)-bd_dom_sf"/>
</dbReference>
<evidence type="ECO:0000313" key="4">
    <source>
        <dbReference type="Proteomes" id="UP001500582"/>
    </source>
</evidence>
<dbReference type="EMBL" id="BAABFT010000022">
    <property type="protein sequence ID" value="GAA4339192.1"/>
    <property type="molecule type" value="Genomic_DNA"/>
</dbReference>
<gene>
    <name evidence="3" type="ORF">GCM10023149_49730</name>
</gene>
<dbReference type="PRINTS" id="PR00080">
    <property type="entry name" value="SDRFAMILY"/>
</dbReference>
<dbReference type="Pfam" id="PF13561">
    <property type="entry name" value="adh_short_C2"/>
    <property type="match status" value="1"/>
</dbReference>
<dbReference type="PRINTS" id="PR00081">
    <property type="entry name" value="GDHRDH"/>
</dbReference>
<keyword evidence="4" id="KW-1185">Reference proteome</keyword>